<dbReference type="GeneID" id="43649236"/>
<dbReference type="InterPro" id="IPR001841">
    <property type="entry name" value="Znf_RING"/>
</dbReference>
<dbReference type="SMART" id="SM00184">
    <property type="entry name" value="RING"/>
    <property type="match status" value="1"/>
</dbReference>
<organism evidence="6 7">
    <name type="scientific">Aspergillus caelatus</name>
    <dbReference type="NCBI Taxonomy" id="61420"/>
    <lineage>
        <taxon>Eukaryota</taxon>
        <taxon>Fungi</taxon>
        <taxon>Dikarya</taxon>
        <taxon>Ascomycota</taxon>
        <taxon>Pezizomycotina</taxon>
        <taxon>Eurotiomycetes</taxon>
        <taxon>Eurotiomycetidae</taxon>
        <taxon>Eurotiales</taxon>
        <taxon>Aspergillaceae</taxon>
        <taxon>Aspergillus</taxon>
        <taxon>Aspergillus subgen. Circumdati</taxon>
    </lineage>
</organism>
<evidence type="ECO:0000313" key="6">
    <source>
        <dbReference type="EMBL" id="KAE8370876.1"/>
    </source>
</evidence>
<dbReference type="Pfam" id="PF13639">
    <property type="entry name" value="zf-RING_2"/>
    <property type="match status" value="1"/>
</dbReference>
<dbReference type="PANTHER" id="PTHR45931:SF3">
    <property type="entry name" value="RING ZINC FINGER-CONTAINING PROTEIN"/>
    <property type="match status" value="1"/>
</dbReference>
<keyword evidence="3" id="KW-0862">Zinc</keyword>
<evidence type="ECO:0000256" key="4">
    <source>
        <dbReference type="PROSITE-ProRule" id="PRU00175"/>
    </source>
</evidence>
<reference evidence="6 7" key="1">
    <citation type="submission" date="2019-04" db="EMBL/GenBank/DDBJ databases">
        <title>Friends and foes A comparative genomics studyof 23 Aspergillus species from section Flavi.</title>
        <authorList>
            <consortium name="DOE Joint Genome Institute"/>
            <person name="Kjaerbolling I."/>
            <person name="Vesth T."/>
            <person name="Frisvad J.C."/>
            <person name="Nybo J.L."/>
            <person name="Theobald S."/>
            <person name="Kildgaard S."/>
            <person name="Isbrandt T."/>
            <person name="Kuo A."/>
            <person name="Sato A."/>
            <person name="Lyhne E.K."/>
            <person name="Kogle M.E."/>
            <person name="Wiebenga A."/>
            <person name="Kun R.S."/>
            <person name="Lubbers R.J."/>
            <person name="Makela M.R."/>
            <person name="Barry K."/>
            <person name="Chovatia M."/>
            <person name="Clum A."/>
            <person name="Daum C."/>
            <person name="Haridas S."/>
            <person name="He G."/>
            <person name="LaButti K."/>
            <person name="Lipzen A."/>
            <person name="Mondo S."/>
            <person name="Riley R."/>
            <person name="Salamov A."/>
            <person name="Simmons B.A."/>
            <person name="Magnuson J.K."/>
            <person name="Henrissat B."/>
            <person name="Mortensen U.H."/>
            <person name="Larsen T.O."/>
            <person name="Devries R.P."/>
            <person name="Grigoriev I.V."/>
            <person name="Machida M."/>
            <person name="Baker S.E."/>
            <person name="Andersen M.R."/>
        </authorList>
    </citation>
    <scope>NUCLEOTIDE SEQUENCE [LARGE SCALE GENOMIC DNA]</scope>
    <source>
        <strain evidence="6 7">CBS 763.97</strain>
    </source>
</reference>
<proteinExistence type="predicted"/>
<keyword evidence="7" id="KW-1185">Reference proteome</keyword>
<feature type="domain" description="RING-type" evidence="5">
    <location>
        <begin position="27"/>
        <end position="69"/>
    </location>
</feature>
<dbReference type="Proteomes" id="UP000326268">
    <property type="component" value="Unassembled WGS sequence"/>
</dbReference>
<keyword evidence="1" id="KW-0479">Metal-binding</keyword>
<evidence type="ECO:0000313" key="7">
    <source>
        <dbReference type="Proteomes" id="UP000326268"/>
    </source>
</evidence>
<dbReference type="GO" id="GO:0061630">
    <property type="term" value="F:ubiquitin protein ligase activity"/>
    <property type="evidence" value="ECO:0007669"/>
    <property type="project" value="TreeGrafter"/>
</dbReference>
<accession>A0A5N7ANL4</accession>
<dbReference type="PANTHER" id="PTHR45931">
    <property type="entry name" value="SI:CH211-59O9.10"/>
    <property type="match status" value="1"/>
</dbReference>
<evidence type="ECO:0000259" key="5">
    <source>
        <dbReference type="PROSITE" id="PS50089"/>
    </source>
</evidence>
<sequence length="114" mass="13633">MMDKAVLTRSKDSDDSEKEYFCPPETCEICFEDMKLSSRFRRLPCNHIFHKPCIDSWMRCCGTTCPLCRHQFDLDHAVVLTRFDNPRFKGKRHFNPRKPWGLIGIWWGRWHNGL</sequence>
<dbReference type="InterPro" id="IPR051834">
    <property type="entry name" value="RING_finger_E3_ligase"/>
</dbReference>
<evidence type="ECO:0000256" key="2">
    <source>
        <dbReference type="ARBA" id="ARBA00022771"/>
    </source>
</evidence>
<dbReference type="SUPFAM" id="SSF57850">
    <property type="entry name" value="RING/U-box"/>
    <property type="match status" value="1"/>
</dbReference>
<name>A0A5N7ANL4_9EURO</name>
<dbReference type="EMBL" id="ML737563">
    <property type="protein sequence ID" value="KAE8370876.1"/>
    <property type="molecule type" value="Genomic_DNA"/>
</dbReference>
<protein>
    <recommendedName>
        <fullName evidence="5">RING-type domain-containing protein</fullName>
    </recommendedName>
</protein>
<dbReference type="GO" id="GO:0006511">
    <property type="term" value="P:ubiquitin-dependent protein catabolic process"/>
    <property type="evidence" value="ECO:0007669"/>
    <property type="project" value="TreeGrafter"/>
</dbReference>
<dbReference type="GO" id="GO:0008270">
    <property type="term" value="F:zinc ion binding"/>
    <property type="evidence" value="ECO:0007669"/>
    <property type="project" value="UniProtKB-KW"/>
</dbReference>
<dbReference type="OrthoDB" id="8062037at2759"/>
<dbReference type="RefSeq" id="XP_031933957.1">
    <property type="nucleotide sequence ID" value="XM_032064790.1"/>
</dbReference>
<dbReference type="InterPro" id="IPR013083">
    <property type="entry name" value="Znf_RING/FYVE/PHD"/>
</dbReference>
<evidence type="ECO:0000256" key="3">
    <source>
        <dbReference type="ARBA" id="ARBA00022833"/>
    </source>
</evidence>
<dbReference type="Gene3D" id="3.30.40.10">
    <property type="entry name" value="Zinc/RING finger domain, C3HC4 (zinc finger)"/>
    <property type="match status" value="1"/>
</dbReference>
<keyword evidence="2 4" id="KW-0863">Zinc-finger</keyword>
<dbReference type="CDD" id="cd16448">
    <property type="entry name" value="RING-H2"/>
    <property type="match status" value="1"/>
</dbReference>
<dbReference type="PROSITE" id="PS50089">
    <property type="entry name" value="ZF_RING_2"/>
    <property type="match status" value="1"/>
</dbReference>
<gene>
    <name evidence="6" type="ORF">BDV27DRAFT_119135</name>
</gene>
<dbReference type="GO" id="GO:0005634">
    <property type="term" value="C:nucleus"/>
    <property type="evidence" value="ECO:0007669"/>
    <property type="project" value="TreeGrafter"/>
</dbReference>
<dbReference type="AlphaFoldDB" id="A0A5N7ANL4"/>
<evidence type="ECO:0000256" key="1">
    <source>
        <dbReference type="ARBA" id="ARBA00022723"/>
    </source>
</evidence>